<evidence type="ECO:0000313" key="3">
    <source>
        <dbReference type="EMBL" id="BAQ49309.1"/>
    </source>
</evidence>
<dbReference type="PROSITE" id="PS01047">
    <property type="entry name" value="HMA_1"/>
    <property type="match status" value="1"/>
</dbReference>
<feature type="domain" description="HMA" evidence="2">
    <location>
        <begin position="1"/>
        <end position="63"/>
    </location>
</feature>
<evidence type="ECO:0000256" key="1">
    <source>
        <dbReference type="ARBA" id="ARBA00022723"/>
    </source>
</evidence>
<reference evidence="4" key="2">
    <citation type="submission" date="2015-01" db="EMBL/GenBank/DDBJ databases">
        <title>Complete genome sequence of Methylobacterium aquaticum strain 22A.</title>
        <authorList>
            <person name="Tani A."/>
            <person name="Ogura Y."/>
            <person name="Hayashi T."/>
        </authorList>
    </citation>
    <scope>NUCLEOTIDE SEQUENCE [LARGE SCALE GENOMIC DNA]</scope>
    <source>
        <strain evidence="4">MA-22A</strain>
        <plasmid evidence="4">Plasmid pMaq22A_1p DNA</plasmid>
    </source>
</reference>
<dbReference type="Gene3D" id="3.30.70.100">
    <property type="match status" value="1"/>
</dbReference>
<dbReference type="Proteomes" id="UP000061432">
    <property type="component" value="Plasmid pMaq22A_1p"/>
</dbReference>
<dbReference type="Pfam" id="PF00403">
    <property type="entry name" value="HMA"/>
    <property type="match status" value="1"/>
</dbReference>
<evidence type="ECO:0000313" key="4">
    <source>
        <dbReference type="Proteomes" id="UP000061432"/>
    </source>
</evidence>
<dbReference type="CDD" id="cd00371">
    <property type="entry name" value="HMA"/>
    <property type="match status" value="1"/>
</dbReference>
<keyword evidence="3" id="KW-0614">Plasmid</keyword>
<reference evidence="3 4" key="1">
    <citation type="journal article" date="2015" name="Genome Announc.">
        <title>Complete Genome Sequence of Methylobacterium aquaticum Strain 22A, Isolated from Racomitrium japonicum Moss.</title>
        <authorList>
            <person name="Tani A."/>
            <person name="Ogura Y."/>
            <person name="Hayashi T."/>
            <person name="Kimbara K."/>
        </authorList>
    </citation>
    <scope>NUCLEOTIDE SEQUENCE [LARGE SCALE GENOMIC DNA]</scope>
    <source>
        <strain evidence="3 4">MA-22A</strain>
        <plasmid evidence="4">Plasmid pMaq22A_1p DNA</plasmid>
    </source>
</reference>
<keyword evidence="1" id="KW-0479">Metal-binding</keyword>
<accession>A0A0C6FUU5</accession>
<dbReference type="GO" id="GO:0046872">
    <property type="term" value="F:metal ion binding"/>
    <property type="evidence" value="ECO:0007669"/>
    <property type="project" value="UniProtKB-KW"/>
</dbReference>
<dbReference type="InterPro" id="IPR036163">
    <property type="entry name" value="HMA_dom_sf"/>
</dbReference>
<sequence length="67" mass="6958">MLRFHVSNMNCGGCAKGVTRAVQGLDGGVKVEVDLSSREITVRGAVEPSRVVAALKQAGYEARALGA</sequence>
<geneLocation type="plasmid" evidence="4">
    <name>pMaq22A_1p DNA</name>
</geneLocation>
<evidence type="ECO:0000259" key="2">
    <source>
        <dbReference type="PROSITE" id="PS50846"/>
    </source>
</evidence>
<gene>
    <name evidence="3" type="primary">copZ</name>
    <name evidence="3" type="ORF">Maq22A_1p35360</name>
</gene>
<dbReference type="RefSeq" id="WP_060850387.1">
    <property type="nucleotide sequence ID" value="NZ_AP014705.1"/>
</dbReference>
<dbReference type="InterPro" id="IPR006121">
    <property type="entry name" value="HMA_dom"/>
</dbReference>
<proteinExistence type="predicted"/>
<dbReference type="EMBL" id="AP014705">
    <property type="protein sequence ID" value="BAQ49309.1"/>
    <property type="molecule type" value="Genomic_DNA"/>
</dbReference>
<dbReference type="PROSITE" id="PS50846">
    <property type="entry name" value="HMA_2"/>
    <property type="match status" value="1"/>
</dbReference>
<protein>
    <submittedName>
        <fullName evidence="3">Copper chaperone</fullName>
    </submittedName>
</protein>
<dbReference type="InterPro" id="IPR017969">
    <property type="entry name" value="Heavy-metal-associated_CS"/>
</dbReference>
<dbReference type="KEGG" id="maqu:Maq22A_1p35360"/>
<dbReference type="SUPFAM" id="SSF55008">
    <property type="entry name" value="HMA, heavy metal-associated domain"/>
    <property type="match status" value="1"/>
</dbReference>
<organism evidence="3 4">
    <name type="scientific">Methylobacterium aquaticum</name>
    <dbReference type="NCBI Taxonomy" id="270351"/>
    <lineage>
        <taxon>Bacteria</taxon>
        <taxon>Pseudomonadati</taxon>
        <taxon>Pseudomonadota</taxon>
        <taxon>Alphaproteobacteria</taxon>
        <taxon>Hyphomicrobiales</taxon>
        <taxon>Methylobacteriaceae</taxon>
        <taxon>Methylobacterium</taxon>
    </lineage>
</organism>
<name>A0A0C6FUU5_9HYPH</name>
<dbReference type="AlphaFoldDB" id="A0A0C6FUU5"/>
<dbReference type="PATRIC" id="fig|270351.10.peg.6377"/>